<gene>
    <name evidence="1" type="ORF">HHU08_01575</name>
</gene>
<dbReference type="RefSeq" id="WP_169187650.1">
    <property type="nucleotide sequence ID" value="NZ_JABBPK010000001.1"/>
</dbReference>
<accession>A0A7Y0K5Q9</accession>
<sequence length="278" mass="32048">MDVVKHKKTGQIYSAYQVQNMSEEKQLELKGLIICRECGKDAWFRKKSVDGKEPCFSAKHDIDCNLKKSNTSSNKKENRVSQNKREADTNDIGILFKDYFSNASLAGDDNEESDVFGKTGDSKNIYDKDPTKTVQKTWTLKRILDCAINNNLDKQGFSLEIDNKIIPLEKMVSSWDGVTKQQNGVQGFFWGYLQSSDNEIWLNSDKKYPYNSFSIKLNEQVKKRFWLSMGKIKGNWKNGVPAIVFGELKWVQSGKIYVEINDLTRLYINRRVYKSNSN</sequence>
<evidence type="ECO:0000313" key="1">
    <source>
        <dbReference type="EMBL" id="NMO75729.1"/>
    </source>
</evidence>
<reference evidence="1 2" key="1">
    <citation type="submission" date="2020-04" db="EMBL/GenBank/DDBJ databases">
        <title>Bacillus sp. UniB3 isolated from commercial digestive syrup.</title>
        <authorList>
            <person name="Thorat V."/>
            <person name="Kirdat K."/>
            <person name="Tiwarekar B."/>
            <person name="Yadav A."/>
        </authorList>
    </citation>
    <scope>NUCLEOTIDE SEQUENCE [LARGE SCALE GENOMIC DNA]</scope>
    <source>
        <strain evidence="1 2">UniB3</strain>
    </source>
</reference>
<dbReference type="EMBL" id="JABBPK010000001">
    <property type="protein sequence ID" value="NMO75729.1"/>
    <property type="molecule type" value="Genomic_DNA"/>
</dbReference>
<dbReference type="Proteomes" id="UP000588491">
    <property type="component" value="Unassembled WGS sequence"/>
</dbReference>
<keyword evidence="2" id="KW-1185">Reference proteome</keyword>
<proteinExistence type="predicted"/>
<comment type="caution">
    <text evidence="1">The sequence shown here is derived from an EMBL/GenBank/DDBJ whole genome shotgun (WGS) entry which is preliminary data.</text>
</comment>
<evidence type="ECO:0000313" key="2">
    <source>
        <dbReference type="Proteomes" id="UP000588491"/>
    </source>
</evidence>
<dbReference type="AlphaFoldDB" id="A0A7Y0K5Q9"/>
<name>A0A7Y0K5Q9_9BACI</name>
<organism evidence="1 2">
    <name type="scientific">Niallia alba</name>
    <dbReference type="NCBI Taxonomy" id="2729105"/>
    <lineage>
        <taxon>Bacteria</taxon>
        <taxon>Bacillati</taxon>
        <taxon>Bacillota</taxon>
        <taxon>Bacilli</taxon>
        <taxon>Bacillales</taxon>
        <taxon>Bacillaceae</taxon>
        <taxon>Niallia</taxon>
    </lineage>
</organism>
<protein>
    <submittedName>
        <fullName evidence="1">Uncharacterized protein</fullName>
    </submittedName>
</protein>